<organism evidence="1 2">
    <name type="scientific">Virgisporangium ochraceum</name>
    <dbReference type="NCBI Taxonomy" id="65505"/>
    <lineage>
        <taxon>Bacteria</taxon>
        <taxon>Bacillati</taxon>
        <taxon>Actinomycetota</taxon>
        <taxon>Actinomycetes</taxon>
        <taxon>Micromonosporales</taxon>
        <taxon>Micromonosporaceae</taxon>
        <taxon>Virgisporangium</taxon>
    </lineage>
</organism>
<reference evidence="1" key="1">
    <citation type="submission" date="2021-01" db="EMBL/GenBank/DDBJ databases">
        <title>Whole genome shotgun sequence of Virgisporangium ochraceum NBRC 16418.</title>
        <authorList>
            <person name="Komaki H."/>
            <person name="Tamura T."/>
        </authorList>
    </citation>
    <scope>NUCLEOTIDE SEQUENCE</scope>
    <source>
        <strain evidence="1">NBRC 16418</strain>
    </source>
</reference>
<dbReference type="RefSeq" id="WP_203926593.1">
    <property type="nucleotide sequence ID" value="NZ_BOPH01000020.1"/>
</dbReference>
<accession>A0A8J3ZQU4</accession>
<dbReference type="Proteomes" id="UP000635606">
    <property type="component" value="Unassembled WGS sequence"/>
</dbReference>
<gene>
    <name evidence="1" type="ORF">Voc01_015320</name>
</gene>
<dbReference type="EMBL" id="BOPH01000020">
    <property type="protein sequence ID" value="GIJ66615.1"/>
    <property type="molecule type" value="Genomic_DNA"/>
</dbReference>
<name>A0A8J3ZQU4_9ACTN</name>
<dbReference type="AlphaFoldDB" id="A0A8J3ZQU4"/>
<comment type="caution">
    <text evidence="1">The sequence shown here is derived from an EMBL/GenBank/DDBJ whole genome shotgun (WGS) entry which is preliminary data.</text>
</comment>
<evidence type="ECO:0000313" key="2">
    <source>
        <dbReference type="Proteomes" id="UP000635606"/>
    </source>
</evidence>
<proteinExistence type="predicted"/>
<keyword evidence="2" id="KW-1185">Reference proteome</keyword>
<evidence type="ECO:0000313" key="1">
    <source>
        <dbReference type="EMBL" id="GIJ66615.1"/>
    </source>
</evidence>
<protein>
    <submittedName>
        <fullName evidence="1">Uncharacterized protein</fullName>
    </submittedName>
</protein>
<sequence>MAVIWTFVRRAVDDAVAVTGVGLAVLVVGATAVVAATVPDSGPVPGATGAPVPSWSGVAPVTAAQAPDGGVLRVVEQGFTLDPDPRVDHVTYGLLLENTSRERIAYAVAVTVRAVDAAGGTVRQRFGREDVARHTVYAVFPGQRFGIGVEEWLDGRGVAALTVTVEPPTWVPVDQPLQRDPGRLRVIRLGPLAAGEVRAIAGSRFSVSFNASSGFEERIPVGVAVLWRDGAGRIVGGAAATDATRCLDVAPGQGRFSVEPDRIRSVPAGADVARTEVFLAPFGVNQPNGCLR</sequence>